<proteinExistence type="inferred from homology"/>
<feature type="compositionally biased region" description="Basic residues" evidence="3">
    <location>
        <begin position="49"/>
        <end position="58"/>
    </location>
</feature>
<dbReference type="AlphaFoldDB" id="K6W5B8"/>
<dbReference type="RefSeq" id="WP_006590888.1">
    <property type="nucleotide sequence ID" value="NZ_BAHD01000004.1"/>
</dbReference>
<accession>K6W5B8</accession>
<dbReference type="GO" id="GO:0003677">
    <property type="term" value="F:DNA binding"/>
    <property type="evidence" value="ECO:0007669"/>
    <property type="project" value="InterPro"/>
</dbReference>
<dbReference type="Gene3D" id="2.30.30.110">
    <property type="match status" value="1"/>
</dbReference>
<feature type="compositionally biased region" description="Polar residues" evidence="3">
    <location>
        <begin position="34"/>
        <end position="46"/>
    </location>
</feature>
<evidence type="ECO:0008006" key="6">
    <source>
        <dbReference type="Google" id="ProtNLM"/>
    </source>
</evidence>
<comment type="caution">
    <text evidence="4">The sequence shown here is derived from an EMBL/GenBank/DDBJ whole genome shotgun (WGS) entry which is preliminary data.</text>
</comment>
<comment type="similarity">
    <text evidence="1">Belongs to the PemK/MazF family.</text>
</comment>
<keyword evidence="5" id="KW-1185">Reference proteome</keyword>
<feature type="compositionally biased region" description="Low complexity" evidence="3">
    <location>
        <begin position="23"/>
        <end position="33"/>
    </location>
</feature>
<dbReference type="SUPFAM" id="SSF50118">
    <property type="entry name" value="Cell growth inhibitor/plasmid maintenance toxic component"/>
    <property type="match status" value="1"/>
</dbReference>
<evidence type="ECO:0000313" key="5">
    <source>
        <dbReference type="Proteomes" id="UP000008366"/>
    </source>
</evidence>
<reference evidence="4 5" key="1">
    <citation type="submission" date="2012-08" db="EMBL/GenBank/DDBJ databases">
        <title>Whole genome shotgun sequence of Kineosphaera limosa NBRC 100340.</title>
        <authorList>
            <person name="Yoshida I."/>
            <person name="Isaki S."/>
            <person name="Hosoyama A."/>
            <person name="Tsuchikane K."/>
            <person name="Katsumata H."/>
            <person name="Ando Y."/>
            <person name="Ohji S."/>
            <person name="Hamada M."/>
            <person name="Tamura T."/>
            <person name="Yamazoe A."/>
            <person name="Yamazaki S."/>
            <person name="Fujita N."/>
        </authorList>
    </citation>
    <scope>NUCLEOTIDE SEQUENCE [LARGE SCALE GENOMIC DNA]</scope>
    <source>
        <strain evidence="4 5">NBRC 100340</strain>
    </source>
</reference>
<sequence>MDLSSLGRALADTARNLGMAALRGAADGARRSATPSGRNTRRINGTRSSNRRRPRPSPKHPAPAGPDGLRCGPDYVGRPPTSYSPSPNGVADPGEIVWAWVPFEEDHSQGKDRPTLIIGRDGSWLLALPVTSKDHDRDEAQEARAGRFWLDLGSGAWDRNGRESEVRLDRIVRLAPQAVRREGATLPRPLFEEVLVEVNRHAS</sequence>
<name>K6W5B8_9MICO</name>
<evidence type="ECO:0000313" key="4">
    <source>
        <dbReference type="EMBL" id="GAB94355.1"/>
    </source>
</evidence>
<dbReference type="eggNOG" id="COG2337">
    <property type="taxonomic scope" value="Bacteria"/>
</dbReference>
<evidence type="ECO:0000256" key="1">
    <source>
        <dbReference type="ARBA" id="ARBA00007521"/>
    </source>
</evidence>
<dbReference type="Proteomes" id="UP000008366">
    <property type="component" value="Unassembled WGS sequence"/>
</dbReference>
<dbReference type="EMBL" id="BAHD01000004">
    <property type="protein sequence ID" value="GAB94355.1"/>
    <property type="molecule type" value="Genomic_DNA"/>
</dbReference>
<gene>
    <name evidence="4" type="ORF">KILIM_004_01470</name>
</gene>
<dbReference type="Pfam" id="PF02452">
    <property type="entry name" value="PemK_toxin"/>
    <property type="match status" value="1"/>
</dbReference>
<organism evidence="4 5">
    <name type="scientific">Kineosphaera limosa NBRC 100340</name>
    <dbReference type="NCBI Taxonomy" id="1184609"/>
    <lineage>
        <taxon>Bacteria</taxon>
        <taxon>Bacillati</taxon>
        <taxon>Actinomycetota</taxon>
        <taxon>Actinomycetes</taxon>
        <taxon>Micrococcales</taxon>
        <taxon>Dermatophilaceae</taxon>
        <taxon>Kineosphaera</taxon>
    </lineage>
</organism>
<evidence type="ECO:0000256" key="3">
    <source>
        <dbReference type="SAM" id="MobiDB-lite"/>
    </source>
</evidence>
<protein>
    <recommendedName>
        <fullName evidence="6">PemK-like protein</fullName>
    </recommendedName>
</protein>
<dbReference type="InterPro" id="IPR003477">
    <property type="entry name" value="PemK-like"/>
</dbReference>
<dbReference type="STRING" id="1184609.KILIM_004_01470"/>
<evidence type="ECO:0000256" key="2">
    <source>
        <dbReference type="ARBA" id="ARBA00022649"/>
    </source>
</evidence>
<dbReference type="InterPro" id="IPR011067">
    <property type="entry name" value="Plasmid_toxin/cell-grow_inhib"/>
</dbReference>
<feature type="region of interest" description="Disordered" evidence="3">
    <location>
        <begin position="23"/>
        <end position="89"/>
    </location>
</feature>
<keyword evidence="2" id="KW-1277">Toxin-antitoxin system</keyword>